<comment type="caution">
    <text evidence="1">The sequence shown here is derived from an EMBL/GenBank/DDBJ whole genome shotgun (WGS) entry which is preliminary data.</text>
</comment>
<dbReference type="EMBL" id="AGNL01043515">
    <property type="protein sequence ID" value="EJK50521.1"/>
    <property type="molecule type" value="Genomic_DNA"/>
</dbReference>
<dbReference type="AlphaFoldDB" id="K0RNM8"/>
<organism evidence="1 2">
    <name type="scientific">Thalassiosira oceanica</name>
    <name type="common">Marine diatom</name>
    <dbReference type="NCBI Taxonomy" id="159749"/>
    <lineage>
        <taxon>Eukaryota</taxon>
        <taxon>Sar</taxon>
        <taxon>Stramenopiles</taxon>
        <taxon>Ochrophyta</taxon>
        <taxon>Bacillariophyta</taxon>
        <taxon>Coscinodiscophyceae</taxon>
        <taxon>Thalassiosirophycidae</taxon>
        <taxon>Thalassiosirales</taxon>
        <taxon>Thalassiosiraceae</taxon>
        <taxon>Thalassiosira</taxon>
    </lineage>
</organism>
<keyword evidence="2" id="KW-1185">Reference proteome</keyword>
<dbReference type="Proteomes" id="UP000266841">
    <property type="component" value="Unassembled WGS sequence"/>
</dbReference>
<proteinExistence type="predicted"/>
<name>K0RNM8_THAOC</name>
<gene>
    <name evidence="1" type="ORF">THAOC_30477</name>
</gene>
<evidence type="ECO:0000313" key="2">
    <source>
        <dbReference type="Proteomes" id="UP000266841"/>
    </source>
</evidence>
<evidence type="ECO:0000313" key="1">
    <source>
        <dbReference type="EMBL" id="EJK50521.1"/>
    </source>
</evidence>
<feature type="non-terminal residue" evidence="1">
    <location>
        <position position="1"/>
    </location>
</feature>
<sequence>GIGRLCNERSDAEIERSGIPDVREEVVTLRSNSGERVNVLNAVGKIVTSCLAQMLWFEGKANELETTLRGGNSKFTDSATGLGKRVAEYRKGQDRQGASSGFKACGSEVDFRGESERIRR</sequence>
<reference evidence="1 2" key="1">
    <citation type="journal article" date="2012" name="Genome Biol.">
        <title>Genome and low-iron response of an oceanic diatom adapted to chronic iron limitation.</title>
        <authorList>
            <person name="Lommer M."/>
            <person name="Specht M."/>
            <person name="Roy A.S."/>
            <person name="Kraemer L."/>
            <person name="Andreson R."/>
            <person name="Gutowska M.A."/>
            <person name="Wolf J."/>
            <person name="Bergner S.V."/>
            <person name="Schilhabel M.B."/>
            <person name="Klostermeier U.C."/>
            <person name="Beiko R.G."/>
            <person name="Rosenstiel P."/>
            <person name="Hippler M."/>
            <person name="Laroche J."/>
        </authorList>
    </citation>
    <scope>NUCLEOTIDE SEQUENCE [LARGE SCALE GENOMIC DNA]</scope>
    <source>
        <strain evidence="1 2">CCMP1005</strain>
    </source>
</reference>
<protein>
    <submittedName>
        <fullName evidence="1">Uncharacterized protein</fullName>
    </submittedName>
</protein>
<accession>K0RNM8</accession>